<dbReference type="GO" id="GO:0003676">
    <property type="term" value="F:nucleic acid binding"/>
    <property type="evidence" value="ECO:0007669"/>
    <property type="project" value="InterPro"/>
</dbReference>
<organism evidence="8 9">
    <name type="scientific">Trichonephila clavipes</name>
    <name type="common">Golden silk orbweaver</name>
    <name type="synonym">Nephila clavipes</name>
    <dbReference type="NCBI Taxonomy" id="2585209"/>
    <lineage>
        <taxon>Eukaryota</taxon>
        <taxon>Metazoa</taxon>
        <taxon>Ecdysozoa</taxon>
        <taxon>Arthropoda</taxon>
        <taxon>Chelicerata</taxon>
        <taxon>Arachnida</taxon>
        <taxon>Araneae</taxon>
        <taxon>Araneomorphae</taxon>
        <taxon>Entelegynae</taxon>
        <taxon>Araneoidea</taxon>
        <taxon>Nephilidae</taxon>
        <taxon>Trichonephila</taxon>
    </lineage>
</organism>
<sequence length="206" mass="22887">MVADSFRSEQECGAELALVWKQAKEGKGNCYEVDGYLFHRDKILVDQHTRWGEAVPLTSLSAKVTCESLLSIFSRIWIPNTVASDNGKKIAAKVTKEFGKRIGSSPRLTSRYMQSNGLADKCSFTAKRIKYLGHTMGGGKHGSDEDNVLAIKSLIRPSTKKEVHCDASDYGVGCCLRQQDIKGIYRPIAFASQKIQCDAKELDRHQ</sequence>
<dbReference type="SUPFAM" id="SSF53098">
    <property type="entry name" value="Ribonuclease H-like"/>
    <property type="match status" value="1"/>
</dbReference>
<dbReference type="GO" id="GO:0016787">
    <property type="term" value="F:hydrolase activity"/>
    <property type="evidence" value="ECO:0007669"/>
    <property type="project" value="UniProtKB-KW"/>
</dbReference>
<dbReference type="GO" id="GO:0003964">
    <property type="term" value="F:RNA-directed DNA polymerase activity"/>
    <property type="evidence" value="ECO:0007669"/>
    <property type="project" value="UniProtKB-KW"/>
</dbReference>
<dbReference type="GO" id="GO:0042575">
    <property type="term" value="C:DNA polymerase complex"/>
    <property type="evidence" value="ECO:0007669"/>
    <property type="project" value="UniProtKB-ARBA"/>
</dbReference>
<evidence type="ECO:0000256" key="4">
    <source>
        <dbReference type="ARBA" id="ARBA00022759"/>
    </source>
</evidence>
<proteinExistence type="predicted"/>
<dbReference type="SUPFAM" id="SSF56672">
    <property type="entry name" value="DNA/RNA polymerases"/>
    <property type="match status" value="1"/>
</dbReference>
<evidence type="ECO:0000256" key="2">
    <source>
        <dbReference type="ARBA" id="ARBA00022695"/>
    </source>
</evidence>
<evidence type="ECO:0000259" key="7">
    <source>
        <dbReference type="Pfam" id="PF17917"/>
    </source>
</evidence>
<dbReference type="PANTHER" id="PTHR37984:SF5">
    <property type="entry name" value="PROTEIN NYNRIN-LIKE"/>
    <property type="match status" value="1"/>
</dbReference>
<accession>A0A8X6W4G8</accession>
<evidence type="ECO:0000256" key="1">
    <source>
        <dbReference type="ARBA" id="ARBA00022679"/>
    </source>
</evidence>
<evidence type="ECO:0000313" key="8">
    <source>
        <dbReference type="EMBL" id="GFY27696.1"/>
    </source>
</evidence>
<gene>
    <name evidence="8" type="primary">AVEN_191112_1</name>
    <name evidence="8" type="ORF">TNCV_241641</name>
</gene>
<comment type="caution">
    <text evidence="8">The sequence shown here is derived from an EMBL/GenBank/DDBJ whole genome shotgun (WGS) entry which is preliminary data.</text>
</comment>
<keyword evidence="4" id="KW-0255">Endonuclease</keyword>
<keyword evidence="2" id="KW-0548">Nucleotidyltransferase</keyword>
<name>A0A8X6W4G8_TRICX</name>
<dbReference type="GO" id="GO:0004519">
    <property type="term" value="F:endonuclease activity"/>
    <property type="evidence" value="ECO:0007669"/>
    <property type="project" value="UniProtKB-KW"/>
</dbReference>
<dbReference type="Gene3D" id="3.30.420.10">
    <property type="entry name" value="Ribonuclease H-like superfamily/Ribonuclease H"/>
    <property type="match status" value="1"/>
</dbReference>
<evidence type="ECO:0000256" key="3">
    <source>
        <dbReference type="ARBA" id="ARBA00022722"/>
    </source>
</evidence>
<dbReference type="InterPro" id="IPR050951">
    <property type="entry name" value="Retrovirus_Pol_polyprotein"/>
</dbReference>
<dbReference type="InterPro" id="IPR012337">
    <property type="entry name" value="RNaseH-like_sf"/>
</dbReference>
<dbReference type="Proteomes" id="UP000887159">
    <property type="component" value="Unassembled WGS sequence"/>
</dbReference>
<dbReference type="PANTHER" id="PTHR37984">
    <property type="entry name" value="PROTEIN CBG26694"/>
    <property type="match status" value="1"/>
</dbReference>
<dbReference type="EMBL" id="BMAU01021381">
    <property type="protein sequence ID" value="GFY27696.1"/>
    <property type="molecule type" value="Genomic_DNA"/>
</dbReference>
<dbReference type="InterPro" id="IPR036397">
    <property type="entry name" value="RNaseH_sf"/>
</dbReference>
<feature type="domain" description="Reverse transcriptase RNase H-like" evidence="7">
    <location>
        <begin position="157"/>
        <end position="196"/>
    </location>
</feature>
<reference evidence="8" key="1">
    <citation type="submission" date="2020-08" db="EMBL/GenBank/DDBJ databases">
        <title>Multicomponent nature underlies the extraordinary mechanical properties of spider dragline silk.</title>
        <authorList>
            <person name="Kono N."/>
            <person name="Nakamura H."/>
            <person name="Mori M."/>
            <person name="Yoshida Y."/>
            <person name="Ohtoshi R."/>
            <person name="Malay A.D."/>
            <person name="Moran D.A.P."/>
            <person name="Tomita M."/>
            <person name="Numata K."/>
            <person name="Arakawa K."/>
        </authorList>
    </citation>
    <scope>NUCLEOTIDE SEQUENCE</scope>
</reference>
<keyword evidence="3" id="KW-0540">Nuclease</keyword>
<keyword evidence="9" id="KW-1185">Reference proteome</keyword>
<evidence type="ECO:0000256" key="5">
    <source>
        <dbReference type="ARBA" id="ARBA00022801"/>
    </source>
</evidence>
<evidence type="ECO:0000313" key="9">
    <source>
        <dbReference type="Proteomes" id="UP000887159"/>
    </source>
</evidence>
<protein>
    <submittedName>
        <fullName evidence="8">Integrase catalytic domain-containing protein</fullName>
    </submittedName>
</protein>
<keyword evidence="5" id="KW-0378">Hydrolase</keyword>
<keyword evidence="6" id="KW-0695">RNA-directed DNA polymerase</keyword>
<dbReference type="InterPro" id="IPR041373">
    <property type="entry name" value="RT_RNaseH"/>
</dbReference>
<dbReference type="InterPro" id="IPR043502">
    <property type="entry name" value="DNA/RNA_pol_sf"/>
</dbReference>
<keyword evidence="1" id="KW-0808">Transferase</keyword>
<evidence type="ECO:0000256" key="6">
    <source>
        <dbReference type="ARBA" id="ARBA00022918"/>
    </source>
</evidence>
<dbReference type="Pfam" id="PF17917">
    <property type="entry name" value="RT_RNaseH"/>
    <property type="match status" value="1"/>
</dbReference>
<dbReference type="AlphaFoldDB" id="A0A8X6W4G8"/>